<evidence type="ECO:0000313" key="8">
    <source>
        <dbReference type="Proteomes" id="UP000777438"/>
    </source>
</evidence>
<keyword evidence="4" id="KW-0560">Oxidoreductase</keyword>
<dbReference type="Pfam" id="PF01494">
    <property type="entry name" value="FAD_binding_3"/>
    <property type="match status" value="1"/>
</dbReference>
<name>A0A9P8VX60_9HYPO</name>
<evidence type="ECO:0000256" key="2">
    <source>
        <dbReference type="ARBA" id="ARBA00022630"/>
    </source>
</evidence>
<keyword evidence="8" id="KW-1185">Reference proteome</keyword>
<comment type="similarity">
    <text evidence="1">Belongs to the paxM FAD-dependent monooxygenase family.</text>
</comment>
<dbReference type="PANTHER" id="PTHR13789">
    <property type="entry name" value="MONOOXYGENASE"/>
    <property type="match status" value="1"/>
</dbReference>
<dbReference type="Proteomes" id="UP000777438">
    <property type="component" value="Unassembled WGS sequence"/>
</dbReference>
<dbReference type="PRINTS" id="PR00420">
    <property type="entry name" value="RNGMNOXGNASE"/>
</dbReference>
<protein>
    <submittedName>
        <fullName evidence="7">FAD binding domain protein</fullName>
    </submittedName>
</protein>
<dbReference type="GO" id="GO:0071949">
    <property type="term" value="F:FAD binding"/>
    <property type="evidence" value="ECO:0007669"/>
    <property type="project" value="InterPro"/>
</dbReference>
<organism evidence="7 8">
    <name type="scientific">Thelonectria olida</name>
    <dbReference type="NCBI Taxonomy" id="1576542"/>
    <lineage>
        <taxon>Eukaryota</taxon>
        <taxon>Fungi</taxon>
        <taxon>Dikarya</taxon>
        <taxon>Ascomycota</taxon>
        <taxon>Pezizomycotina</taxon>
        <taxon>Sordariomycetes</taxon>
        <taxon>Hypocreomycetidae</taxon>
        <taxon>Hypocreales</taxon>
        <taxon>Nectriaceae</taxon>
        <taxon>Thelonectria</taxon>
    </lineage>
</organism>
<evidence type="ECO:0000313" key="7">
    <source>
        <dbReference type="EMBL" id="KAH6884168.1"/>
    </source>
</evidence>
<dbReference type="OrthoDB" id="40579at2759"/>
<dbReference type="InterPro" id="IPR050493">
    <property type="entry name" value="FAD-dep_Monooxygenase_BioMet"/>
</dbReference>
<dbReference type="PANTHER" id="PTHR13789:SF314">
    <property type="entry name" value="FAD-BINDING DOMAIN-CONTAINING PROTEIN"/>
    <property type="match status" value="1"/>
</dbReference>
<proteinExistence type="inferred from homology"/>
<keyword evidence="5" id="KW-0503">Monooxygenase</keyword>
<dbReference type="EMBL" id="JAGPYM010000021">
    <property type="protein sequence ID" value="KAH6884168.1"/>
    <property type="molecule type" value="Genomic_DNA"/>
</dbReference>
<evidence type="ECO:0000256" key="1">
    <source>
        <dbReference type="ARBA" id="ARBA00007992"/>
    </source>
</evidence>
<accession>A0A9P8VX60</accession>
<dbReference type="Gene3D" id="3.50.50.60">
    <property type="entry name" value="FAD/NAD(P)-binding domain"/>
    <property type="match status" value="1"/>
</dbReference>
<sequence length="413" mass="45548">MSSNDGKLHVIIVGCGIAGLAAARFIREHHNVTIYERAGPDAATGGHGISLFPNSVKLLNTIGFDRDRAGAVLCSGYRSYTKSGEVKTDVEVDFVDRYGANSLTMKRSDFRDELFRLATFPAKELGVALNPVKTVFHNGAVQVDPQTGEVTLSDGTKDVGDVVVVSDGVHSRLRPQVLGSDQHVAKKMGLTCFRLALTADKAREVLGGKLPHWWEPSTGKGRISLLEAEDGTPRFITTYPFRHFDMMNVACNFPTRPNRRTTVESWYNEADRDELLELFGDYPEEVVKLLKVGDDLKTWDLQDLDPLPTFTKGRAILIGDAAHAMSVLQGQGANMAVEDAESFRLLGPGTTREEVPAVLGRIDSIRRPRAKQVLADTRQMVREMPVEERFAKMDFNMSYNGVVEAIKKAEVAL</sequence>
<keyword evidence="3" id="KW-0274">FAD</keyword>
<dbReference type="SUPFAM" id="SSF51905">
    <property type="entry name" value="FAD/NAD(P)-binding domain"/>
    <property type="match status" value="1"/>
</dbReference>
<evidence type="ECO:0000256" key="5">
    <source>
        <dbReference type="ARBA" id="ARBA00023033"/>
    </source>
</evidence>
<evidence type="ECO:0000259" key="6">
    <source>
        <dbReference type="Pfam" id="PF01494"/>
    </source>
</evidence>
<dbReference type="InterPro" id="IPR002938">
    <property type="entry name" value="FAD-bd"/>
</dbReference>
<keyword evidence="2" id="KW-0285">Flavoprotein</keyword>
<dbReference type="InterPro" id="IPR036188">
    <property type="entry name" value="FAD/NAD-bd_sf"/>
</dbReference>
<feature type="domain" description="FAD-binding" evidence="6">
    <location>
        <begin position="8"/>
        <end position="374"/>
    </location>
</feature>
<dbReference type="GO" id="GO:0004497">
    <property type="term" value="F:monooxygenase activity"/>
    <property type="evidence" value="ECO:0007669"/>
    <property type="project" value="UniProtKB-KW"/>
</dbReference>
<dbReference type="AlphaFoldDB" id="A0A9P8VX60"/>
<evidence type="ECO:0000256" key="4">
    <source>
        <dbReference type="ARBA" id="ARBA00023002"/>
    </source>
</evidence>
<evidence type="ECO:0000256" key="3">
    <source>
        <dbReference type="ARBA" id="ARBA00022827"/>
    </source>
</evidence>
<reference evidence="7 8" key="1">
    <citation type="journal article" date="2021" name="Nat. Commun.">
        <title>Genetic determinants of endophytism in the Arabidopsis root mycobiome.</title>
        <authorList>
            <person name="Mesny F."/>
            <person name="Miyauchi S."/>
            <person name="Thiergart T."/>
            <person name="Pickel B."/>
            <person name="Atanasova L."/>
            <person name="Karlsson M."/>
            <person name="Huettel B."/>
            <person name="Barry K.W."/>
            <person name="Haridas S."/>
            <person name="Chen C."/>
            <person name="Bauer D."/>
            <person name="Andreopoulos W."/>
            <person name="Pangilinan J."/>
            <person name="LaButti K."/>
            <person name="Riley R."/>
            <person name="Lipzen A."/>
            <person name="Clum A."/>
            <person name="Drula E."/>
            <person name="Henrissat B."/>
            <person name="Kohler A."/>
            <person name="Grigoriev I.V."/>
            <person name="Martin F.M."/>
            <person name="Hacquard S."/>
        </authorList>
    </citation>
    <scope>NUCLEOTIDE SEQUENCE [LARGE SCALE GENOMIC DNA]</scope>
    <source>
        <strain evidence="7 8">MPI-CAGE-CH-0241</strain>
    </source>
</reference>
<comment type="caution">
    <text evidence="7">The sequence shown here is derived from an EMBL/GenBank/DDBJ whole genome shotgun (WGS) entry which is preliminary data.</text>
</comment>
<dbReference type="SUPFAM" id="SSF54373">
    <property type="entry name" value="FAD-linked reductases, C-terminal domain"/>
    <property type="match status" value="1"/>
</dbReference>
<gene>
    <name evidence="7" type="ORF">B0T10DRAFT_463051</name>
</gene>